<dbReference type="PANTHER" id="PTHR35304:SF1">
    <property type="entry name" value="OS05G0120300 PROTEIN"/>
    <property type="match status" value="1"/>
</dbReference>
<protein>
    <submittedName>
        <fullName evidence="1">Uncharacterized protein</fullName>
    </submittedName>
</protein>
<dbReference type="PANTHER" id="PTHR35304">
    <property type="entry name" value="OS05G0120300 PROTEIN-RELATED"/>
    <property type="match status" value="1"/>
</dbReference>
<dbReference type="EMBL" id="OIVN01000035">
    <property type="protein sequence ID" value="SPC72983.1"/>
    <property type="molecule type" value="Genomic_DNA"/>
</dbReference>
<gene>
    <name evidence="1" type="ORF">FSB_LOCUS865</name>
</gene>
<proteinExistence type="predicted"/>
<accession>A0A2N9EE30</accession>
<reference evidence="1" key="1">
    <citation type="submission" date="2018-02" db="EMBL/GenBank/DDBJ databases">
        <authorList>
            <person name="Cohen D.B."/>
            <person name="Kent A.D."/>
        </authorList>
    </citation>
    <scope>NUCLEOTIDE SEQUENCE</scope>
</reference>
<evidence type="ECO:0000313" key="1">
    <source>
        <dbReference type="EMBL" id="SPC72983.1"/>
    </source>
</evidence>
<name>A0A2N9EE30_FAGSY</name>
<sequence>MASICISNCIEDCRVPVRATYINVYKWPESDAEFIKSIKSNMQCASPGAPAHPRVVDSISCRQLYLRSYSFSRKESVPEKTKKCLGKVRRRVAYGNKKGKAKSSTIDHVKRRRGLGGALVFMRAKQGSLNAMLSFFRGLLYCTAKVDVVDHGYM</sequence>
<dbReference type="AlphaFoldDB" id="A0A2N9EE30"/>
<organism evidence="1">
    <name type="scientific">Fagus sylvatica</name>
    <name type="common">Beechnut</name>
    <dbReference type="NCBI Taxonomy" id="28930"/>
    <lineage>
        <taxon>Eukaryota</taxon>
        <taxon>Viridiplantae</taxon>
        <taxon>Streptophyta</taxon>
        <taxon>Embryophyta</taxon>
        <taxon>Tracheophyta</taxon>
        <taxon>Spermatophyta</taxon>
        <taxon>Magnoliopsida</taxon>
        <taxon>eudicotyledons</taxon>
        <taxon>Gunneridae</taxon>
        <taxon>Pentapetalae</taxon>
        <taxon>rosids</taxon>
        <taxon>fabids</taxon>
        <taxon>Fagales</taxon>
        <taxon>Fagaceae</taxon>
        <taxon>Fagus</taxon>
    </lineage>
</organism>